<keyword evidence="1" id="KW-0732">Signal</keyword>
<accession>A0AAJ0CWB1</accession>
<evidence type="ECO:0000313" key="3">
    <source>
        <dbReference type="Proteomes" id="UP001251528"/>
    </source>
</evidence>
<keyword evidence="3" id="KW-1185">Reference proteome</keyword>
<gene>
    <name evidence="2" type="ORF">QQS21_003431</name>
</gene>
<sequence>MSTWSGPLRIGLLLFAYQAGTSSSVQLEYETNVEPHVEDEEMTHENPHMDEVDLITLSNTDTDVDMAGESNESSDHYVNQEVNSERAYGLQATGHRPDRVELERQQLIYEYNDLLRSNQKLFHYNCFLKAEISGYEDKIREFGDAINALQSKNTTLTEANAVLERQRRMGCNTNSLANESKTTDGEFKSVWRQLKYNIRALSQLLVGGIPEDRCPLNGIRGISITRNKDRSVRLLKDGYYRRWAVEKYLWLFVFNVVFESRSSSDFDSTRNTFRWIKQNMLTAVELGNKKSSLGSFCKWFVDGWAICKHSGREVEMILERDCSKIYEFVYREDGGEVSIEPLSIKDSLQDIFNLALELDNMRMSSKAIITVVWPDEILKSRGAKCREYHDTFMEIVDGGEDAPADPEVTMFVTPILLKKGNANGKNYDSELVLVKADVVLAEPQRA</sequence>
<reference evidence="2" key="1">
    <citation type="submission" date="2023-06" db="EMBL/GenBank/DDBJ databases">
        <title>Conoideocrella luteorostrata (Hypocreales: Clavicipitaceae), a potential biocontrol fungus for elongate hemlock scale in United States Christmas tree production areas.</title>
        <authorList>
            <person name="Barrett H."/>
            <person name="Lovett B."/>
            <person name="Macias A.M."/>
            <person name="Stajich J.E."/>
            <person name="Kasson M.T."/>
        </authorList>
    </citation>
    <scope>NUCLEOTIDE SEQUENCE</scope>
    <source>
        <strain evidence="2">ARSEF 14590</strain>
    </source>
</reference>
<dbReference type="Proteomes" id="UP001251528">
    <property type="component" value="Unassembled WGS sequence"/>
</dbReference>
<protein>
    <submittedName>
        <fullName evidence="2">Uncharacterized protein</fullName>
    </submittedName>
</protein>
<dbReference type="EMBL" id="JASWJB010000045">
    <property type="protein sequence ID" value="KAK2606148.1"/>
    <property type="molecule type" value="Genomic_DNA"/>
</dbReference>
<feature type="signal peptide" evidence="1">
    <location>
        <begin position="1"/>
        <end position="22"/>
    </location>
</feature>
<evidence type="ECO:0000313" key="2">
    <source>
        <dbReference type="EMBL" id="KAK2606148.1"/>
    </source>
</evidence>
<feature type="chain" id="PRO_5042595308" evidence="1">
    <location>
        <begin position="23"/>
        <end position="446"/>
    </location>
</feature>
<proteinExistence type="predicted"/>
<comment type="caution">
    <text evidence="2">The sequence shown here is derived from an EMBL/GenBank/DDBJ whole genome shotgun (WGS) entry which is preliminary data.</text>
</comment>
<evidence type="ECO:0000256" key="1">
    <source>
        <dbReference type="SAM" id="SignalP"/>
    </source>
</evidence>
<name>A0AAJ0CWB1_9HYPO</name>
<organism evidence="2 3">
    <name type="scientific">Conoideocrella luteorostrata</name>
    <dbReference type="NCBI Taxonomy" id="1105319"/>
    <lineage>
        <taxon>Eukaryota</taxon>
        <taxon>Fungi</taxon>
        <taxon>Dikarya</taxon>
        <taxon>Ascomycota</taxon>
        <taxon>Pezizomycotina</taxon>
        <taxon>Sordariomycetes</taxon>
        <taxon>Hypocreomycetidae</taxon>
        <taxon>Hypocreales</taxon>
        <taxon>Clavicipitaceae</taxon>
        <taxon>Conoideocrella</taxon>
    </lineage>
</organism>
<dbReference type="AlphaFoldDB" id="A0AAJ0CWB1"/>